<comment type="similarity">
    <text evidence="1">Belongs to the D-alanine--D-alanine ligase family.</text>
</comment>
<evidence type="ECO:0000313" key="5">
    <source>
        <dbReference type="EMBL" id="QNG55834.1"/>
    </source>
</evidence>
<dbReference type="InterPro" id="IPR013815">
    <property type="entry name" value="ATP_grasp_subdomain_1"/>
</dbReference>
<name>A0A7G7MSS3_9PSEU</name>
<dbReference type="GO" id="GO:0005524">
    <property type="term" value="F:ATP binding"/>
    <property type="evidence" value="ECO:0007669"/>
    <property type="project" value="UniProtKB-UniRule"/>
</dbReference>
<dbReference type="SUPFAM" id="SSF56059">
    <property type="entry name" value="Glutathione synthetase ATP-binding domain-like"/>
    <property type="match status" value="1"/>
</dbReference>
<keyword evidence="2 5" id="KW-0436">Ligase</keyword>
<sequence length="337" mass="35315">MTVPLHVLHLVGSAVDDGFADLSRLYARGALQALADPDRYRHSVAHVAPDGRWRFPADLERGSIAAAAPLAPGAAVAHLAGLGVDLALPQMFCRPGMTSYRALFDVLGIPFLGNTAEVMALAAHKGRAKAVVAAAGVAVPAGELLRPGDRPGVAVPAVVKPVDADNSDGVTLVRDPAGFDAALAGAFAHSGEVLVETYVELGREVRCGVVVRDGELVCLPLEEYALDRVRTRADKLARDPDGELYLVAKDATRSWIVDPADPVTAAVHDAALRAYAALGCRHYGLFDFRVDPDGRPWFLEAGPYCSYAPTSVVAVMARAAGIEPAELFAAGVAEALS</sequence>
<evidence type="ECO:0000313" key="6">
    <source>
        <dbReference type="Proteomes" id="UP000515728"/>
    </source>
</evidence>
<dbReference type="GO" id="GO:0008716">
    <property type="term" value="F:D-alanine-D-alanine ligase activity"/>
    <property type="evidence" value="ECO:0007669"/>
    <property type="project" value="InterPro"/>
</dbReference>
<dbReference type="EMBL" id="CP060131">
    <property type="protein sequence ID" value="QNG55834.1"/>
    <property type="molecule type" value="Genomic_DNA"/>
</dbReference>
<feature type="domain" description="ATP-grasp" evidence="4">
    <location>
        <begin position="129"/>
        <end position="333"/>
    </location>
</feature>
<accession>A0A7G7MSS3</accession>
<keyword evidence="3" id="KW-0067">ATP-binding</keyword>
<dbReference type="Gene3D" id="3.40.50.20">
    <property type="match status" value="1"/>
</dbReference>
<keyword evidence="6" id="KW-1185">Reference proteome</keyword>
<dbReference type="Gene3D" id="3.30.470.20">
    <property type="entry name" value="ATP-grasp fold, B domain"/>
    <property type="match status" value="1"/>
</dbReference>
<dbReference type="Pfam" id="PF07478">
    <property type="entry name" value="Dala_Dala_lig_C"/>
    <property type="match status" value="1"/>
</dbReference>
<dbReference type="InterPro" id="IPR011761">
    <property type="entry name" value="ATP-grasp"/>
</dbReference>
<dbReference type="Proteomes" id="UP000515728">
    <property type="component" value="Chromosome"/>
</dbReference>
<reference evidence="5 6" key="1">
    <citation type="submission" date="2020-08" db="EMBL/GenBank/DDBJ databases">
        <authorList>
            <person name="Mo P."/>
        </authorList>
    </citation>
    <scope>NUCLEOTIDE SEQUENCE [LARGE SCALE GENOMIC DNA]</scope>
    <source>
        <strain evidence="5 6">CGMCC 4.1532</strain>
    </source>
</reference>
<proteinExistence type="inferred from homology"/>
<dbReference type="GO" id="GO:0046872">
    <property type="term" value="F:metal ion binding"/>
    <property type="evidence" value="ECO:0007669"/>
    <property type="project" value="InterPro"/>
</dbReference>
<dbReference type="KEGG" id="ppel:H6H00_24800"/>
<dbReference type="PANTHER" id="PTHR23132">
    <property type="entry name" value="D-ALANINE--D-ALANINE LIGASE"/>
    <property type="match status" value="1"/>
</dbReference>
<evidence type="ECO:0000259" key="4">
    <source>
        <dbReference type="PROSITE" id="PS50975"/>
    </source>
</evidence>
<organism evidence="5 6">
    <name type="scientific">Pseudonocardia petroleophila</name>
    <dbReference type="NCBI Taxonomy" id="37331"/>
    <lineage>
        <taxon>Bacteria</taxon>
        <taxon>Bacillati</taxon>
        <taxon>Actinomycetota</taxon>
        <taxon>Actinomycetes</taxon>
        <taxon>Pseudonocardiales</taxon>
        <taxon>Pseudonocardiaceae</taxon>
        <taxon>Pseudonocardia</taxon>
    </lineage>
</organism>
<dbReference type="PANTHER" id="PTHR23132:SF23">
    <property type="entry name" value="D-ALANINE--D-ALANINE LIGASE B"/>
    <property type="match status" value="1"/>
</dbReference>
<keyword evidence="3" id="KW-0547">Nucleotide-binding</keyword>
<dbReference type="AlphaFoldDB" id="A0A7G7MSS3"/>
<evidence type="ECO:0000256" key="3">
    <source>
        <dbReference type="PROSITE-ProRule" id="PRU00409"/>
    </source>
</evidence>
<dbReference type="InterPro" id="IPR011095">
    <property type="entry name" value="Dala_Dala_lig_C"/>
</dbReference>
<evidence type="ECO:0000256" key="1">
    <source>
        <dbReference type="ARBA" id="ARBA00010871"/>
    </source>
</evidence>
<gene>
    <name evidence="5" type="ORF">H6H00_24800</name>
</gene>
<dbReference type="PROSITE" id="PS50975">
    <property type="entry name" value="ATP_GRASP"/>
    <property type="match status" value="1"/>
</dbReference>
<evidence type="ECO:0000256" key="2">
    <source>
        <dbReference type="ARBA" id="ARBA00022598"/>
    </source>
</evidence>
<dbReference type="Gene3D" id="3.30.1490.20">
    <property type="entry name" value="ATP-grasp fold, A domain"/>
    <property type="match status" value="1"/>
</dbReference>
<protein>
    <submittedName>
        <fullName evidence="5">D-alanine--D-alanine ligase</fullName>
    </submittedName>
</protein>